<dbReference type="RefSeq" id="YP_009297678.1">
    <property type="nucleotide sequence ID" value="NC_031177.1"/>
</dbReference>
<dbReference type="PANTHER" id="PTHR11545:SF2">
    <property type="entry name" value="LARGE RIBOSOMAL SUBUNIT PROTEIN UL13M"/>
    <property type="match status" value="1"/>
</dbReference>
<evidence type="ECO:0000256" key="4">
    <source>
        <dbReference type="RuleBase" id="RU003877"/>
    </source>
</evidence>
<sequence>MSNNYKSWYLINAQGKTLGRLATYIAQVLRGKNQTTYLPHRDNGDYIIVINAADIQIQGTKNSQKIYYNHSNRPGSFKYKSFTQLHKKFPDRAIKIAVKGMLPKNSLGRQIIKKLKVYASLEHPHSAQKPHLLEI</sequence>
<dbReference type="GO" id="GO:0003735">
    <property type="term" value="F:structural constituent of ribosome"/>
    <property type="evidence" value="ECO:0007669"/>
    <property type="project" value="InterPro"/>
</dbReference>
<dbReference type="GO" id="GO:0022625">
    <property type="term" value="C:cytosolic large ribosomal subunit"/>
    <property type="evidence" value="ECO:0007669"/>
    <property type="project" value="TreeGrafter"/>
</dbReference>
<dbReference type="InterPro" id="IPR036899">
    <property type="entry name" value="Ribosomal_uL13_sf"/>
</dbReference>
<evidence type="ECO:0000256" key="1">
    <source>
        <dbReference type="ARBA" id="ARBA00006227"/>
    </source>
</evidence>
<dbReference type="InterPro" id="IPR005823">
    <property type="entry name" value="Ribosomal_uL13_bac-type"/>
</dbReference>
<name>A0A1C9CFT1_9FLOR</name>
<evidence type="ECO:0000256" key="3">
    <source>
        <dbReference type="ARBA" id="ARBA00023274"/>
    </source>
</evidence>
<accession>A0A1C9CFT1</accession>
<dbReference type="GO" id="GO:0003729">
    <property type="term" value="F:mRNA binding"/>
    <property type="evidence" value="ECO:0007669"/>
    <property type="project" value="TreeGrafter"/>
</dbReference>
<geneLocation type="plastid" evidence="5"/>
<dbReference type="Gene3D" id="3.90.1180.10">
    <property type="entry name" value="Ribosomal protein L13"/>
    <property type="match status" value="1"/>
</dbReference>
<dbReference type="PROSITE" id="PS00783">
    <property type="entry name" value="RIBOSOMAL_L13"/>
    <property type="match status" value="1"/>
</dbReference>
<evidence type="ECO:0000256" key="2">
    <source>
        <dbReference type="ARBA" id="ARBA00022980"/>
    </source>
</evidence>
<dbReference type="PANTHER" id="PTHR11545">
    <property type="entry name" value="RIBOSOMAL PROTEIN L13"/>
    <property type="match status" value="1"/>
</dbReference>
<dbReference type="AlphaFoldDB" id="A0A1C9CFT1"/>
<protein>
    <submittedName>
        <fullName evidence="5">Ribosomal protein L13</fullName>
    </submittedName>
</protein>
<dbReference type="GO" id="GO:0017148">
    <property type="term" value="P:negative regulation of translation"/>
    <property type="evidence" value="ECO:0007669"/>
    <property type="project" value="TreeGrafter"/>
</dbReference>
<dbReference type="EMBL" id="KX284723">
    <property type="protein sequence ID" value="AOM67222.1"/>
    <property type="molecule type" value="Genomic_DNA"/>
</dbReference>
<keyword evidence="5" id="KW-0934">Plastid</keyword>
<dbReference type="SUPFAM" id="SSF52161">
    <property type="entry name" value="Ribosomal protein L13"/>
    <property type="match status" value="1"/>
</dbReference>
<proteinExistence type="inferred from homology"/>
<dbReference type="CDD" id="cd00392">
    <property type="entry name" value="Ribosomal_L13"/>
    <property type="match status" value="1"/>
</dbReference>
<organism evidence="5">
    <name type="scientific">Hildenbrandia rivularis</name>
    <dbReference type="NCBI Taxonomy" id="135206"/>
    <lineage>
        <taxon>Eukaryota</taxon>
        <taxon>Rhodophyta</taxon>
        <taxon>Florideophyceae</taxon>
        <taxon>Hildenbrandiophycidae</taxon>
        <taxon>Hildenbrandiales</taxon>
        <taxon>Hildenbrandiaceae</taxon>
        <taxon>Hildenbrandia</taxon>
    </lineage>
</organism>
<dbReference type="PIRSF" id="PIRSF002181">
    <property type="entry name" value="Ribosomal_L13"/>
    <property type="match status" value="1"/>
</dbReference>
<gene>
    <name evidence="5" type="primary">rpl13</name>
    <name evidence="5" type="ORF">Hrvl_162</name>
</gene>
<dbReference type="GO" id="GO:0006412">
    <property type="term" value="P:translation"/>
    <property type="evidence" value="ECO:0007669"/>
    <property type="project" value="InterPro"/>
</dbReference>
<dbReference type="GeneID" id="29074234"/>
<keyword evidence="3 4" id="KW-0687">Ribonucleoprotein</keyword>
<dbReference type="HAMAP" id="MF_01366">
    <property type="entry name" value="Ribosomal_uL13"/>
    <property type="match status" value="1"/>
</dbReference>
<comment type="similarity">
    <text evidence="1 4">Belongs to the universal ribosomal protein uL13 family.</text>
</comment>
<reference evidence="5" key="1">
    <citation type="journal article" date="2016" name="BMC Biol.">
        <title>Parallel evolution of highly conserved plastid genome architecture in red seaweeds and seed plants.</title>
        <authorList>
            <person name="Lee J."/>
            <person name="Cho C.H."/>
            <person name="Park S.I."/>
            <person name="Choi J.W."/>
            <person name="Song H.S."/>
            <person name="West J.A."/>
            <person name="Bhattacharya D."/>
            <person name="Yoon H.S."/>
        </authorList>
    </citation>
    <scope>NUCLEOTIDE SEQUENCE</scope>
</reference>
<evidence type="ECO:0000313" key="5">
    <source>
        <dbReference type="EMBL" id="AOM67222.1"/>
    </source>
</evidence>
<dbReference type="Pfam" id="PF00572">
    <property type="entry name" value="Ribosomal_L13"/>
    <property type="match status" value="1"/>
</dbReference>
<dbReference type="NCBIfam" id="TIGR01066">
    <property type="entry name" value="rplM_bact"/>
    <property type="match status" value="1"/>
</dbReference>
<keyword evidence="2 4" id="KW-0689">Ribosomal protein</keyword>
<dbReference type="InterPro" id="IPR023563">
    <property type="entry name" value="Ribosomal_uL13_CS"/>
</dbReference>
<dbReference type="InterPro" id="IPR005822">
    <property type="entry name" value="Ribosomal_uL13"/>
</dbReference>